<accession>A0A1X7J5E4</accession>
<dbReference type="PANTHER" id="PTHR41309:SF2">
    <property type="entry name" value="MEMBRANE PROTEIN"/>
    <property type="match status" value="1"/>
</dbReference>
<evidence type="ECO:0000256" key="1">
    <source>
        <dbReference type="SAM" id="Phobius"/>
    </source>
</evidence>
<dbReference type="STRING" id="1852522.SAMN06295960_1243"/>
<dbReference type="OrthoDB" id="2660383at2"/>
<keyword evidence="3" id="KW-1185">Reference proteome</keyword>
<feature type="transmembrane region" description="Helical" evidence="1">
    <location>
        <begin position="79"/>
        <end position="99"/>
    </location>
</feature>
<organism evidence="2 3">
    <name type="scientific">Paenibacillus aquistagni</name>
    <dbReference type="NCBI Taxonomy" id="1852522"/>
    <lineage>
        <taxon>Bacteria</taxon>
        <taxon>Bacillati</taxon>
        <taxon>Bacillota</taxon>
        <taxon>Bacilli</taxon>
        <taxon>Bacillales</taxon>
        <taxon>Paenibacillaceae</taxon>
        <taxon>Paenibacillus</taxon>
    </lineage>
</organism>
<feature type="transmembrane region" description="Helical" evidence="1">
    <location>
        <begin position="119"/>
        <end position="138"/>
    </location>
</feature>
<dbReference type="InterPro" id="IPR025699">
    <property type="entry name" value="ABC2_memb-like"/>
</dbReference>
<reference evidence="2 3" key="1">
    <citation type="submission" date="2017-04" db="EMBL/GenBank/DDBJ databases">
        <authorList>
            <person name="Afonso C.L."/>
            <person name="Miller P.J."/>
            <person name="Scott M.A."/>
            <person name="Spackman E."/>
            <person name="Goraichik I."/>
            <person name="Dimitrov K.M."/>
            <person name="Suarez D.L."/>
            <person name="Swayne D.E."/>
        </authorList>
    </citation>
    <scope>NUCLEOTIDE SEQUENCE [LARGE SCALE GENOMIC DNA]</scope>
    <source>
        <strain evidence="2 3">11</strain>
    </source>
</reference>
<dbReference type="AlphaFoldDB" id="A0A1X7J5E4"/>
<feature type="transmembrane region" description="Helical" evidence="1">
    <location>
        <begin position="179"/>
        <end position="203"/>
    </location>
</feature>
<proteinExistence type="predicted"/>
<evidence type="ECO:0000313" key="2">
    <source>
        <dbReference type="EMBL" id="SMG22911.1"/>
    </source>
</evidence>
<dbReference type="Pfam" id="PF13346">
    <property type="entry name" value="ABC2_membrane_5"/>
    <property type="match status" value="1"/>
</dbReference>
<keyword evidence="1" id="KW-1133">Transmembrane helix</keyword>
<feature type="transmembrane region" description="Helical" evidence="1">
    <location>
        <begin position="145"/>
        <end position="167"/>
    </location>
</feature>
<name>A0A1X7J5E4_9BACL</name>
<feature type="transmembrane region" description="Helical" evidence="1">
    <location>
        <begin position="12"/>
        <end position="31"/>
    </location>
</feature>
<gene>
    <name evidence="2" type="ORF">SAMN06295960_1243</name>
</gene>
<keyword evidence="1" id="KW-0472">Membrane</keyword>
<dbReference type="EMBL" id="FXAZ01000001">
    <property type="protein sequence ID" value="SMG22911.1"/>
    <property type="molecule type" value="Genomic_DNA"/>
</dbReference>
<protein>
    <submittedName>
        <fullName evidence="2">ABC-2 family transporter protein</fullName>
    </submittedName>
</protein>
<keyword evidence="1" id="KW-0812">Transmembrane</keyword>
<dbReference type="RefSeq" id="WP_085493408.1">
    <property type="nucleotide sequence ID" value="NZ_FXAZ01000001.1"/>
</dbReference>
<dbReference type="Proteomes" id="UP000193834">
    <property type="component" value="Unassembled WGS sequence"/>
</dbReference>
<dbReference type="PANTHER" id="PTHR41309">
    <property type="entry name" value="MEMBRANE PROTEIN-RELATED"/>
    <property type="match status" value="1"/>
</dbReference>
<feature type="transmembrane region" description="Helical" evidence="1">
    <location>
        <begin position="37"/>
        <end position="58"/>
    </location>
</feature>
<sequence>MLNLLRKDFIALKSSLWMTLLFLVVFSVAFIPKLEVSLYLVGIYTAFASLNLGTMIDIKNHNHKFLVTLPVNRKQLVQAKYIAAIIYTLFGVFASYGIHTLVTFAMPELHKPEYSAIDLLAPIGIMLILSAIYMPLFYSLSKKGAAIINVVFMIILIGLAQPTAIVMNMVKEKGISDDPMLILVLIGVLLLFAASYFLTVHLFKRKDF</sequence>
<evidence type="ECO:0000313" key="3">
    <source>
        <dbReference type="Proteomes" id="UP000193834"/>
    </source>
</evidence>